<evidence type="ECO:0000259" key="14">
    <source>
        <dbReference type="PROSITE" id="PS50102"/>
    </source>
</evidence>
<dbReference type="STRING" id="403673.A0A177WSM1"/>
<dbReference type="Pfam" id="PF16131">
    <property type="entry name" value="Torus"/>
    <property type="match status" value="1"/>
</dbReference>
<dbReference type="InterPro" id="IPR032297">
    <property type="entry name" value="Torus"/>
</dbReference>
<dbReference type="Proteomes" id="UP000077115">
    <property type="component" value="Unassembled WGS sequence"/>
</dbReference>
<dbReference type="GO" id="GO:0000974">
    <property type="term" value="C:Prp19 complex"/>
    <property type="evidence" value="ECO:0007669"/>
    <property type="project" value="TreeGrafter"/>
</dbReference>
<gene>
    <name evidence="16" type="ORF">BDEG_26477</name>
</gene>
<dbReference type="CDD" id="cd12360">
    <property type="entry name" value="RRM_cwf2"/>
    <property type="match status" value="1"/>
</dbReference>
<dbReference type="GO" id="GO:0008380">
    <property type="term" value="P:RNA splicing"/>
    <property type="evidence" value="ECO:0007669"/>
    <property type="project" value="UniProtKB-KW"/>
</dbReference>
<dbReference type="eggNOG" id="KOG0118">
    <property type="taxonomic scope" value="Eukaryota"/>
</dbReference>
<sequence>MKGAVGLKRNYEKDYQDRPARKQVEYAQSQSIENTGTYNIWYSRFSGDGNRFGKGLEKAAHRCILERDAGKTKAGKKGLFCLHFARGCCSKGNDCTFLHRIPMPGDRTETTLDCFGRDKHRLDRDDMGGIGSFDRLNSTLYVGHVSIDDDMQGSVSRHFSEWGDVEHINILQDKGVAFVRYVDIPNAEFAKEAMNAQSLDSGEVLNVRWATDDPNPGVIARNKRKAEAMVEKAIKARLPTIGPNGTIADYERSFNNQRLDTSAPTAGQVAAYQNAQAMQIQGVPQFTTDMQANQATIYYAYYAQYGYFPSADGKSFVYDPSRIGSTATPAAPVLEQSGSSAYAIPLKKKVATEGLVDSLEQVKNGSNHDIEKPKTAPAAAAVSALVSGYASSDDDT</sequence>
<reference evidence="16 17" key="2">
    <citation type="submission" date="2016-05" db="EMBL/GenBank/DDBJ databases">
        <title>Lineage-specific infection strategies underlie the spectrum of fungal disease in amphibians.</title>
        <authorList>
            <person name="Cuomo C.A."/>
            <person name="Farrer R.A."/>
            <person name="James T."/>
            <person name="Longcore J."/>
            <person name="Birren B."/>
        </authorList>
    </citation>
    <scope>NUCLEOTIDE SEQUENCE [LARGE SCALE GENOMIC DNA]</scope>
    <source>
        <strain evidence="16 17">JEL423</strain>
    </source>
</reference>
<evidence type="ECO:0000256" key="6">
    <source>
        <dbReference type="ARBA" id="ARBA00022771"/>
    </source>
</evidence>
<evidence type="ECO:0000256" key="4">
    <source>
        <dbReference type="ARBA" id="ARBA00022723"/>
    </source>
</evidence>
<dbReference type="VEuPathDB" id="FungiDB:BDEG_26477"/>
<keyword evidence="6 13" id="KW-0863">Zinc-finger</keyword>
<dbReference type="PROSITE" id="PS50102">
    <property type="entry name" value="RRM"/>
    <property type="match status" value="1"/>
</dbReference>
<dbReference type="PANTHER" id="PTHR14089">
    <property type="entry name" value="PRE-MRNA-SPLICING FACTOR RBM22"/>
    <property type="match status" value="1"/>
</dbReference>
<dbReference type="PROSITE" id="PS50103">
    <property type="entry name" value="ZF_C3H1"/>
    <property type="match status" value="1"/>
</dbReference>
<keyword evidence="10" id="KW-0539">Nucleus</keyword>
<keyword evidence="3" id="KW-0507">mRNA processing</keyword>
<dbReference type="InterPro" id="IPR000571">
    <property type="entry name" value="Znf_CCCH"/>
</dbReference>
<evidence type="ECO:0000256" key="1">
    <source>
        <dbReference type="ARBA" id="ARBA00004123"/>
    </source>
</evidence>
<reference evidence="16 17" key="1">
    <citation type="submission" date="2006-10" db="EMBL/GenBank/DDBJ databases">
        <title>The Genome Sequence of Batrachochytrium dendrobatidis JEL423.</title>
        <authorList>
            <consortium name="The Broad Institute Genome Sequencing Platform"/>
            <person name="Birren B."/>
            <person name="Lander E."/>
            <person name="Galagan J."/>
            <person name="Cuomo C."/>
            <person name="Devon K."/>
            <person name="Jaffe D."/>
            <person name="Butler J."/>
            <person name="Alvarez P."/>
            <person name="Gnerre S."/>
            <person name="Grabherr M."/>
            <person name="Kleber M."/>
            <person name="Mauceli E."/>
            <person name="Brockman W."/>
            <person name="Young S."/>
            <person name="LaButti K."/>
            <person name="Sykes S."/>
            <person name="DeCaprio D."/>
            <person name="Crawford M."/>
            <person name="Koehrsen M."/>
            <person name="Engels R."/>
            <person name="Montgomery P."/>
            <person name="Pearson M."/>
            <person name="Howarth C."/>
            <person name="Larson L."/>
            <person name="White J."/>
            <person name="O'Leary S."/>
            <person name="Kodira C."/>
            <person name="Zeng Q."/>
            <person name="Yandava C."/>
            <person name="Alvarado L."/>
            <person name="Longcore J."/>
            <person name="James T."/>
        </authorList>
    </citation>
    <scope>NUCLEOTIDE SEQUENCE [LARGE SCALE GENOMIC DNA]</scope>
    <source>
        <strain evidence="16 17">JEL423</strain>
    </source>
</reference>
<dbReference type="InterPro" id="IPR039171">
    <property type="entry name" value="Cwc2/Slt11"/>
</dbReference>
<dbReference type="AlphaFoldDB" id="A0A177WSM1"/>
<proteinExistence type="inferred from homology"/>
<dbReference type="Pfam" id="PF00076">
    <property type="entry name" value="RRM_1"/>
    <property type="match status" value="1"/>
</dbReference>
<evidence type="ECO:0000256" key="12">
    <source>
        <dbReference type="PROSITE-ProRule" id="PRU00176"/>
    </source>
</evidence>
<dbReference type="InterPro" id="IPR012677">
    <property type="entry name" value="Nucleotide-bd_a/b_plait_sf"/>
</dbReference>
<dbReference type="OrthoDB" id="10251848at2759"/>
<dbReference type="InterPro" id="IPR035979">
    <property type="entry name" value="RBD_domain_sf"/>
</dbReference>
<organism evidence="16 17">
    <name type="scientific">Batrachochytrium dendrobatidis (strain JEL423)</name>
    <dbReference type="NCBI Taxonomy" id="403673"/>
    <lineage>
        <taxon>Eukaryota</taxon>
        <taxon>Fungi</taxon>
        <taxon>Fungi incertae sedis</taxon>
        <taxon>Chytridiomycota</taxon>
        <taxon>Chytridiomycota incertae sedis</taxon>
        <taxon>Chytridiomycetes</taxon>
        <taxon>Rhizophydiales</taxon>
        <taxon>Rhizophydiales incertae sedis</taxon>
        <taxon>Batrachochytrium</taxon>
    </lineage>
</organism>
<dbReference type="EMBL" id="DS022309">
    <property type="protein sequence ID" value="OAJ43093.1"/>
    <property type="molecule type" value="Genomic_DNA"/>
</dbReference>
<dbReference type="InterPro" id="IPR036855">
    <property type="entry name" value="Znf_CCCH_sf"/>
</dbReference>
<evidence type="ECO:0000259" key="15">
    <source>
        <dbReference type="PROSITE" id="PS50103"/>
    </source>
</evidence>
<dbReference type="GO" id="GO:0071007">
    <property type="term" value="C:U2-type catalytic step 2 spliceosome"/>
    <property type="evidence" value="ECO:0007669"/>
    <property type="project" value="TreeGrafter"/>
</dbReference>
<evidence type="ECO:0000313" key="16">
    <source>
        <dbReference type="EMBL" id="OAJ43093.1"/>
    </source>
</evidence>
<feature type="domain" description="C3H1-type" evidence="15">
    <location>
        <begin position="75"/>
        <end position="102"/>
    </location>
</feature>
<feature type="domain" description="RRM" evidence="14">
    <location>
        <begin position="138"/>
        <end position="212"/>
    </location>
</feature>
<evidence type="ECO:0000256" key="9">
    <source>
        <dbReference type="ARBA" id="ARBA00023187"/>
    </source>
</evidence>
<dbReference type="SMART" id="SM00360">
    <property type="entry name" value="RRM"/>
    <property type="match status" value="1"/>
</dbReference>
<keyword evidence="7 13" id="KW-0862">Zinc</keyword>
<dbReference type="GO" id="GO:0008270">
    <property type="term" value="F:zinc ion binding"/>
    <property type="evidence" value="ECO:0007669"/>
    <property type="project" value="UniProtKB-KW"/>
</dbReference>
<keyword evidence="4 13" id="KW-0479">Metal-binding</keyword>
<feature type="zinc finger region" description="C3H1-type" evidence="13">
    <location>
        <begin position="75"/>
        <end position="102"/>
    </location>
</feature>
<dbReference type="GO" id="GO:0006397">
    <property type="term" value="P:mRNA processing"/>
    <property type="evidence" value="ECO:0007669"/>
    <property type="project" value="UniProtKB-KW"/>
</dbReference>
<dbReference type="Gene3D" id="3.30.70.330">
    <property type="match status" value="1"/>
</dbReference>
<dbReference type="PANTHER" id="PTHR14089:SF2">
    <property type="entry name" value="PRE-MRNA-SPLICING FACTOR CWC2"/>
    <property type="match status" value="1"/>
</dbReference>
<evidence type="ECO:0008006" key="18">
    <source>
        <dbReference type="Google" id="ProtNLM"/>
    </source>
</evidence>
<evidence type="ECO:0000313" key="17">
    <source>
        <dbReference type="Proteomes" id="UP000077115"/>
    </source>
</evidence>
<evidence type="ECO:0000256" key="10">
    <source>
        <dbReference type="ARBA" id="ARBA00023242"/>
    </source>
</evidence>
<evidence type="ECO:0000256" key="3">
    <source>
        <dbReference type="ARBA" id="ARBA00022664"/>
    </source>
</evidence>
<keyword evidence="9" id="KW-0508">mRNA splicing</keyword>
<keyword evidence="11" id="KW-0131">Cell cycle</keyword>
<comment type="subcellular location">
    <subcellularLocation>
        <location evidence="1">Nucleus</location>
    </subcellularLocation>
</comment>
<evidence type="ECO:0000256" key="7">
    <source>
        <dbReference type="ARBA" id="ARBA00022833"/>
    </source>
</evidence>
<dbReference type="FunFam" id="3.30.70.330:FF:000502">
    <property type="entry name" value="Pre-mRNA-splicing factor cwc2, putative"/>
    <property type="match status" value="1"/>
</dbReference>
<protein>
    <recommendedName>
        <fullName evidence="18">Pre-mRNA-splicing factor CWC2</fullName>
    </recommendedName>
</protein>
<keyword evidence="8 12" id="KW-0694">RNA-binding</keyword>
<evidence type="ECO:0000256" key="5">
    <source>
        <dbReference type="ARBA" id="ARBA00022728"/>
    </source>
</evidence>
<dbReference type="GO" id="GO:0071006">
    <property type="term" value="C:U2-type catalytic step 1 spliceosome"/>
    <property type="evidence" value="ECO:0007669"/>
    <property type="project" value="TreeGrafter"/>
</dbReference>
<dbReference type="GO" id="GO:0036002">
    <property type="term" value="F:pre-mRNA binding"/>
    <property type="evidence" value="ECO:0007669"/>
    <property type="project" value="TreeGrafter"/>
</dbReference>
<name>A0A177WSM1_BATDL</name>
<dbReference type="GO" id="GO:0017070">
    <property type="term" value="F:U6 snRNA binding"/>
    <property type="evidence" value="ECO:0007669"/>
    <property type="project" value="TreeGrafter"/>
</dbReference>
<evidence type="ECO:0000256" key="11">
    <source>
        <dbReference type="ARBA" id="ARBA00023306"/>
    </source>
</evidence>
<evidence type="ECO:0000256" key="8">
    <source>
        <dbReference type="ARBA" id="ARBA00022884"/>
    </source>
</evidence>
<dbReference type="InterPro" id="IPR034181">
    <property type="entry name" value="Cwc2_RRM"/>
</dbReference>
<dbReference type="SUPFAM" id="SSF54928">
    <property type="entry name" value="RNA-binding domain, RBD"/>
    <property type="match status" value="1"/>
</dbReference>
<evidence type="ECO:0000256" key="2">
    <source>
        <dbReference type="ARBA" id="ARBA00008024"/>
    </source>
</evidence>
<dbReference type="InterPro" id="IPR000504">
    <property type="entry name" value="RRM_dom"/>
</dbReference>
<dbReference type="SUPFAM" id="SSF90229">
    <property type="entry name" value="CCCH zinc finger"/>
    <property type="match status" value="1"/>
</dbReference>
<keyword evidence="5" id="KW-0747">Spliceosome</keyword>
<evidence type="ECO:0000256" key="13">
    <source>
        <dbReference type="PROSITE-ProRule" id="PRU00723"/>
    </source>
</evidence>
<accession>A0A177WSM1</accession>
<comment type="similarity">
    <text evidence="2">Belongs to the RRM CWC2 family.</text>
</comment>